<dbReference type="EC" id="2.7.11.1" evidence="1"/>
<dbReference type="Proteomes" id="UP001500622">
    <property type="component" value="Unassembled WGS sequence"/>
</dbReference>
<accession>A0ABP8LMP0</accession>
<protein>
    <recommendedName>
        <fullName evidence="1">non-specific serine/threonine protein kinase</fullName>
        <ecNumber evidence="1">2.7.11.1</ecNumber>
    </recommendedName>
</protein>
<dbReference type="CDD" id="cd14014">
    <property type="entry name" value="STKc_PknB_like"/>
    <property type="match status" value="1"/>
</dbReference>
<dbReference type="Pfam" id="PF00069">
    <property type="entry name" value="Pkinase"/>
    <property type="match status" value="1"/>
</dbReference>
<organism evidence="11 12">
    <name type="scientific">Georgenia halophila</name>
    <dbReference type="NCBI Taxonomy" id="620889"/>
    <lineage>
        <taxon>Bacteria</taxon>
        <taxon>Bacillati</taxon>
        <taxon>Actinomycetota</taxon>
        <taxon>Actinomycetes</taxon>
        <taxon>Micrococcales</taxon>
        <taxon>Bogoriellaceae</taxon>
        <taxon>Georgenia</taxon>
    </lineage>
</organism>
<keyword evidence="3" id="KW-0808">Transferase</keyword>
<gene>
    <name evidence="11" type="ORF">GCM10023169_38670</name>
</gene>
<dbReference type="Gene3D" id="1.10.510.10">
    <property type="entry name" value="Transferase(Phosphotransferase) domain 1"/>
    <property type="match status" value="1"/>
</dbReference>
<reference evidence="12" key="1">
    <citation type="journal article" date="2019" name="Int. J. Syst. Evol. Microbiol.">
        <title>The Global Catalogue of Microorganisms (GCM) 10K type strain sequencing project: providing services to taxonomists for standard genome sequencing and annotation.</title>
        <authorList>
            <consortium name="The Broad Institute Genomics Platform"/>
            <consortium name="The Broad Institute Genome Sequencing Center for Infectious Disease"/>
            <person name="Wu L."/>
            <person name="Ma J."/>
        </authorList>
    </citation>
    <scope>NUCLEOTIDE SEQUENCE [LARGE SCALE GENOMIC DNA]</scope>
    <source>
        <strain evidence="12">JCM 17810</strain>
    </source>
</reference>
<keyword evidence="2" id="KW-0723">Serine/threonine-protein kinase</keyword>
<keyword evidence="9" id="KW-0472">Membrane</keyword>
<evidence type="ECO:0000256" key="2">
    <source>
        <dbReference type="ARBA" id="ARBA00022527"/>
    </source>
</evidence>
<sequence length="562" mass="58641">MSPRRAPAQHPELPGYTFERLLGSGGFSDVYLYTQHMPRRKVAVKVLTKEATEGQPREQFIDEANLMAALSGHSSIVDLYHAGEAGDGRPFLVMQFCPLPNLAERIKVRPLGVAEAVSIGVRIAGALETAHRGGIVHRDIKPANVLTTEYGRPALADFGIAGLTSTMLEETTGVSIPWAPPEAVEGAAASGVAGDVYSLAATIYTLLAGRSPFSRPGGPNTRLDFTTRIRRDPVPPIGRGDVPASLERVLSRAMAKVPAQRYGSALDLARALQVVEQEMRLPMSDIELPDTSWLSGDAGPEGPGAPGAAGGGVEAGGDQRTMVRQVVEVDPHGGTSKGSRPYGAPAPRVPATTSAARGAPPHGGPPHGGPAHAGPDDEDRTALRGPTNVSAQVEATRLRGAAAPQPQLPDQYSNPDGRPKEERSSSRRGVVVAAVVVAAAVLTAVGVIFVAGELRGEPDDRPTATGGPTIALPDVVPAPVDLAGTRQGSTVTFTWAAPENLGDSGEVTFTWRRTEPGAPTDVIPADEPRVVIEDASGEVCLSVKIRLDNGRTSNEPAVTCVP</sequence>
<keyword evidence="12" id="KW-1185">Reference proteome</keyword>
<dbReference type="EMBL" id="BAABGN010000013">
    <property type="protein sequence ID" value="GAA4432655.1"/>
    <property type="molecule type" value="Genomic_DNA"/>
</dbReference>
<evidence type="ECO:0000256" key="4">
    <source>
        <dbReference type="ARBA" id="ARBA00022741"/>
    </source>
</evidence>
<dbReference type="SMART" id="SM00220">
    <property type="entry name" value="S_TKc"/>
    <property type="match status" value="1"/>
</dbReference>
<dbReference type="PROSITE" id="PS00107">
    <property type="entry name" value="PROTEIN_KINASE_ATP"/>
    <property type="match status" value="1"/>
</dbReference>
<dbReference type="InterPro" id="IPR017441">
    <property type="entry name" value="Protein_kinase_ATP_BS"/>
</dbReference>
<feature type="region of interest" description="Disordered" evidence="8">
    <location>
        <begin position="288"/>
        <end position="316"/>
    </location>
</feature>
<dbReference type="InterPro" id="IPR000719">
    <property type="entry name" value="Prot_kinase_dom"/>
</dbReference>
<dbReference type="PROSITE" id="PS50011">
    <property type="entry name" value="PROTEIN_KINASE_DOM"/>
    <property type="match status" value="1"/>
</dbReference>
<feature type="region of interest" description="Disordered" evidence="8">
    <location>
        <begin position="330"/>
        <end position="383"/>
    </location>
</feature>
<feature type="compositionally biased region" description="Gly residues" evidence="8">
    <location>
        <begin position="299"/>
        <end position="315"/>
    </location>
</feature>
<evidence type="ECO:0000256" key="9">
    <source>
        <dbReference type="SAM" id="Phobius"/>
    </source>
</evidence>
<keyword evidence="4 7" id="KW-0547">Nucleotide-binding</keyword>
<feature type="transmembrane region" description="Helical" evidence="9">
    <location>
        <begin position="430"/>
        <end position="452"/>
    </location>
</feature>
<dbReference type="PANTHER" id="PTHR43289">
    <property type="entry name" value="MITOGEN-ACTIVATED PROTEIN KINASE KINASE KINASE 20-RELATED"/>
    <property type="match status" value="1"/>
</dbReference>
<keyword evidence="6 7" id="KW-0067">ATP-binding</keyword>
<feature type="region of interest" description="Disordered" evidence="8">
    <location>
        <begin position="398"/>
        <end position="429"/>
    </location>
</feature>
<evidence type="ECO:0000313" key="11">
    <source>
        <dbReference type="EMBL" id="GAA4432655.1"/>
    </source>
</evidence>
<proteinExistence type="predicted"/>
<evidence type="ECO:0000256" key="5">
    <source>
        <dbReference type="ARBA" id="ARBA00022777"/>
    </source>
</evidence>
<dbReference type="InterPro" id="IPR011009">
    <property type="entry name" value="Kinase-like_dom_sf"/>
</dbReference>
<keyword evidence="9" id="KW-0812">Transmembrane</keyword>
<evidence type="ECO:0000256" key="6">
    <source>
        <dbReference type="ARBA" id="ARBA00022840"/>
    </source>
</evidence>
<comment type="caution">
    <text evidence="11">The sequence shown here is derived from an EMBL/GenBank/DDBJ whole genome shotgun (WGS) entry which is preliminary data.</text>
</comment>
<keyword evidence="9" id="KW-1133">Transmembrane helix</keyword>
<evidence type="ECO:0000256" key="7">
    <source>
        <dbReference type="PROSITE-ProRule" id="PRU10141"/>
    </source>
</evidence>
<evidence type="ECO:0000256" key="1">
    <source>
        <dbReference type="ARBA" id="ARBA00012513"/>
    </source>
</evidence>
<dbReference type="InterPro" id="IPR008271">
    <property type="entry name" value="Ser/Thr_kinase_AS"/>
</dbReference>
<dbReference type="GO" id="GO:0016301">
    <property type="term" value="F:kinase activity"/>
    <property type="evidence" value="ECO:0007669"/>
    <property type="project" value="UniProtKB-KW"/>
</dbReference>
<dbReference type="PROSITE" id="PS00108">
    <property type="entry name" value="PROTEIN_KINASE_ST"/>
    <property type="match status" value="1"/>
</dbReference>
<evidence type="ECO:0000259" key="10">
    <source>
        <dbReference type="PROSITE" id="PS50011"/>
    </source>
</evidence>
<dbReference type="PANTHER" id="PTHR43289:SF6">
    <property type="entry name" value="SERINE_THREONINE-PROTEIN KINASE NEKL-3"/>
    <property type="match status" value="1"/>
</dbReference>
<evidence type="ECO:0000256" key="8">
    <source>
        <dbReference type="SAM" id="MobiDB-lite"/>
    </source>
</evidence>
<feature type="binding site" evidence="7">
    <location>
        <position position="45"/>
    </location>
    <ligand>
        <name>ATP</name>
        <dbReference type="ChEBI" id="CHEBI:30616"/>
    </ligand>
</feature>
<dbReference type="SUPFAM" id="SSF56112">
    <property type="entry name" value="Protein kinase-like (PK-like)"/>
    <property type="match status" value="1"/>
</dbReference>
<dbReference type="RefSeq" id="WP_345218593.1">
    <property type="nucleotide sequence ID" value="NZ_BAABGN010000013.1"/>
</dbReference>
<feature type="domain" description="Protein kinase" evidence="10">
    <location>
        <begin position="16"/>
        <end position="275"/>
    </location>
</feature>
<evidence type="ECO:0000313" key="12">
    <source>
        <dbReference type="Proteomes" id="UP001500622"/>
    </source>
</evidence>
<keyword evidence="5 11" id="KW-0418">Kinase</keyword>
<name>A0ABP8LMP0_9MICO</name>
<evidence type="ECO:0000256" key="3">
    <source>
        <dbReference type="ARBA" id="ARBA00022679"/>
    </source>
</evidence>